<evidence type="ECO:0000313" key="1">
    <source>
        <dbReference type="EMBL" id="CAK7225071.1"/>
    </source>
</evidence>
<proteinExistence type="predicted"/>
<protein>
    <submittedName>
        <fullName evidence="1">Uncharacterized protein</fullName>
    </submittedName>
</protein>
<name>A0ABP0BZN5_9PEZI</name>
<reference evidence="1 2" key="1">
    <citation type="submission" date="2024-01" db="EMBL/GenBank/DDBJ databases">
        <authorList>
            <person name="Allen C."/>
            <person name="Tagirdzhanova G."/>
        </authorList>
    </citation>
    <scope>NUCLEOTIDE SEQUENCE [LARGE SCALE GENOMIC DNA]</scope>
</reference>
<accession>A0ABP0BZN5</accession>
<dbReference type="Proteomes" id="UP001642405">
    <property type="component" value="Unassembled WGS sequence"/>
</dbReference>
<sequence>MAPDRVLMSNALENARQLFKGAPETNAYWSDLAAYVCGRTAQAVDGKGTTFLSSPFLKSVKGFQKRSHPLKDADVGEYLTTLVNAPSPKPEGIEKLLTDAATRLERFMPGKVHPPAGEVDNPVKISRDLVRPARFDRYSQPRRKCDELSVQDFEIEHEIAELERDLSSEEHKEPQDQDEIEKIKCDINDAQAKQVALAKTIPSAEHNEVVMRRRAMGYLKKAALVKYVQDYRAKLGEEPAGKRLRYKDDDQETEV</sequence>
<dbReference type="EMBL" id="CAWUHB010000032">
    <property type="protein sequence ID" value="CAK7225071.1"/>
    <property type="molecule type" value="Genomic_DNA"/>
</dbReference>
<keyword evidence="2" id="KW-1185">Reference proteome</keyword>
<gene>
    <name evidence="1" type="ORF">SCUCBS95973_005736</name>
</gene>
<comment type="caution">
    <text evidence="1">The sequence shown here is derived from an EMBL/GenBank/DDBJ whole genome shotgun (WGS) entry which is preliminary data.</text>
</comment>
<evidence type="ECO:0000313" key="2">
    <source>
        <dbReference type="Proteomes" id="UP001642405"/>
    </source>
</evidence>
<organism evidence="1 2">
    <name type="scientific">Sporothrix curviconia</name>
    <dbReference type="NCBI Taxonomy" id="1260050"/>
    <lineage>
        <taxon>Eukaryota</taxon>
        <taxon>Fungi</taxon>
        <taxon>Dikarya</taxon>
        <taxon>Ascomycota</taxon>
        <taxon>Pezizomycotina</taxon>
        <taxon>Sordariomycetes</taxon>
        <taxon>Sordariomycetidae</taxon>
        <taxon>Ophiostomatales</taxon>
        <taxon>Ophiostomataceae</taxon>
        <taxon>Sporothrix</taxon>
    </lineage>
</organism>